<organism evidence="3 4">
    <name type="scientific">Tritrichomonas foetus</name>
    <dbReference type="NCBI Taxonomy" id="1144522"/>
    <lineage>
        <taxon>Eukaryota</taxon>
        <taxon>Metamonada</taxon>
        <taxon>Parabasalia</taxon>
        <taxon>Tritrichomonadida</taxon>
        <taxon>Tritrichomonadidae</taxon>
        <taxon>Tritrichomonas</taxon>
    </lineage>
</organism>
<keyword evidence="1" id="KW-0175">Coiled coil</keyword>
<protein>
    <submittedName>
        <fullName evidence="3">Uncharacterized protein</fullName>
    </submittedName>
</protein>
<feature type="region of interest" description="Disordered" evidence="2">
    <location>
        <begin position="42"/>
        <end position="71"/>
    </location>
</feature>
<accession>A0A1J4KPL1</accession>
<proteinExistence type="predicted"/>
<gene>
    <name evidence="3" type="ORF">TRFO_03849</name>
</gene>
<feature type="coiled-coil region" evidence="1">
    <location>
        <begin position="156"/>
        <end position="190"/>
    </location>
</feature>
<feature type="compositionally biased region" description="Basic and acidic residues" evidence="2">
    <location>
        <begin position="48"/>
        <end position="71"/>
    </location>
</feature>
<feature type="compositionally biased region" description="Acidic residues" evidence="2">
    <location>
        <begin position="343"/>
        <end position="355"/>
    </location>
</feature>
<feature type="region of interest" description="Disordered" evidence="2">
    <location>
        <begin position="315"/>
        <end position="355"/>
    </location>
</feature>
<dbReference type="Proteomes" id="UP000179807">
    <property type="component" value="Unassembled WGS sequence"/>
</dbReference>
<comment type="caution">
    <text evidence="3">The sequence shown here is derived from an EMBL/GenBank/DDBJ whole genome shotgun (WGS) entry which is preliminary data.</text>
</comment>
<dbReference type="RefSeq" id="XP_068364782.1">
    <property type="nucleotide sequence ID" value="XM_068491555.1"/>
</dbReference>
<dbReference type="GeneID" id="94826259"/>
<name>A0A1J4KPL1_9EUKA</name>
<keyword evidence="4" id="KW-1185">Reference proteome</keyword>
<dbReference type="EMBL" id="MLAK01000582">
    <property type="protein sequence ID" value="OHT11646.1"/>
    <property type="molecule type" value="Genomic_DNA"/>
</dbReference>
<reference evidence="3" key="1">
    <citation type="submission" date="2016-10" db="EMBL/GenBank/DDBJ databases">
        <authorList>
            <person name="Benchimol M."/>
            <person name="Almeida L.G."/>
            <person name="Vasconcelos A.T."/>
            <person name="Perreira-Neves A."/>
            <person name="Rosa I.A."/>
            <person name="Tasca T."/>
            <person name="Bogo M.R."/>
            <person name="de Souza W."/>
        </authorList>
    </citation>
    <scope>NUCLEOTIDE SEQUENCE [LARGE SCALE GENOMIC DNA]</scope>
    <source>
        <strain evidence="3">K</strain>
    </source>
</reference>
<evidence type="ECO:0000313" key="4">
    <source>
        <dbReference type="Proteomes" id="UP000179807"/>
    </source>
</evidence>
<dbReference type="VEuPathDB" id="TrichDB:TRFO_03849"/>
<dbReference type="OrthoDB" id="10645994at2759"/>
<sequence>MEEIEGLDYLSPNERERYIQEQRQSARIERIKASRQQFGNFYKNRLNRFSEQKKAHEEKKKKKSEEEKQMKKRQIENFRSRLAVAQKNMGTAQSNAADAMLEEQQYKAQQKIERKEQQRIAQARFAEAMGVVRANDPRIPLQERANKIVSARDVANKREAAAIEKFNKMMKEQKEQEKLAQEALKAQEEVFLHPKLNPEDFANTHFHAGIGIIPVTHDAVNYQKELEKSEQAEKEQMQKRKNDIIKRTKRAAFQHQIEKDTENLAKELQAIHQTEVDEQLDAIKKHPQRELIAGTTYNLVDRDAKKQARIQRFLAFNDDAPKPRGPAPQPQPLHMIPTSPVQSDDEIDEDDFLYK</sequence>
<evidence type="ECO:0000313" key="3">
    <source>
        <dbReference type="EMBL" id="OHT11646.1"/>
    </source>
</evidence>
<evidence type="ECO:0000256" key="1">
    <source>
        <dbReference type="SAM" id="Coils"/>
    </source>
</evidence>
<dbReference type="AlphaFoldDB" id="A0A1J4KPL1"/>
<evidence type="ECO:0000256" key="2">
    <source>
        <dbReference type="SAM" id="MobiDB-lite"/>
    </source>
</evidence>